<dbReference type="AlphaFoldDB" id="S9VI92"/>
<dbReference type="Pfam" id="PF05648">
    <property type="entry name" value="PEX11"/>
    <property type="match status" value="1"/>
</dbReference>
<keyword evidence="2" id="KW-0576">Peroxisome</keyword>
<sequence>MHVFTLSHLSATVVHTLSPLLLAIFLFHLPTPIPPPPTPLLIMCDAFDAYLSATFDRDKVMAIVQFLPMVLAGPTKALGNPALSKSLSNLSTMSDKYRAVTRLSLLLNALSKKTLTTLSKPQGDLLLDRADQVAHFFHVFFVVFENTAVLASHGVYSGALTRLGGCAVTCWFYVLLTVILRNVYVLATKDKLTPDQRRKEQLSILKHGCFIIFSLTCLPQGGPKLLENVSGPLAPLHHALRLIAPKHLPLDDTYRGALGLVASLCDFA</sequence>
<dbReference type="GO" id="GO:0016559">
    <property type="term" value="P:peroxisome fission"/>
    <property type="evidence" value="ECO:0007669"/>
    <property type="project" value="InterPro"/>
</dbReference>
<dbReference type="PANTHER" id="PTHR42266">
    <property type="entry name" value="GIM5B PROTEIN"/>
    <property type="match status" value="1"/>
</dbReference>
<feature type="transmembrane region" description="Helical" evidence="4">
    <location>
        <begin position="162"/>
        <end position="184"/>
    </location>
</feature>
<evidence type="ECO:0000256" key="2">
    <source>
        <dbReference type="ARBA" id="ARBA00023140"/>
    </source>
</evidence>
<keyword evidence="4" id="KW-1133">Transmembrane helix</keyword>
<comment type="subcellular location">
    <subcellularLocation>
        <location evidence="3">Peroxisome membrane</location>
    </subcellularLocation>
</comment>
<dbReference type="OrthoDB" id="269398at2759"/>
<feature type="transmembrane region" description="Helical" evidence="4">
    <location>
        <begin position="6"/>
        <end position="27"/>
    </location>
</feature>
<dbReference type="Proteomes" id="UP000015354">
    <property type="component" value="Unassembled WGS sequence"/>
</dbReference>
<evidence type="ECO:0000256" key="3">
    <source>
        <dbReference type="ARBA" id="ARBA00046271"/>
    </source>
</evidence>
<keyword evidence="6" id="KW-1185">Reference proteome</keyword>
<dbReference type="EMBL" id="ATMH01006067">
    <property type="protein sequence ID" value="EPY26811.1"/>
    <property type="molecule type" value="Genomic_DNA"/>
</dbReference>
<keyword evidence="1 4" id="KW-0472">Membrane</keyword>
<name>S9VI92_9TRYP</name>
<dbReference type="GO" id="GO:0005778">
    <property type="term" value="C:peroxisomal membrane"/>
    <property type="evidence" value="ECO:0007669"/>
    <property type="project" value="UniProtKB-SubCell"/>
</dbReference>
<evidence type="ECO:0000313" key="5">
    <source>
        <dbReference type="EMBL" id="EPY26811.1"/>
    </source>
</evidence>
<feature type="transmembrane region" description="Helical" evidence="4">
    <location>
        <begin position="136"/>
        <end position="156"/>
    </location>
</feature>
<organism evidence="5 6">
    <name type="scientific">Strigomonas culicis</name>
    <dbReference type="NCBI Taxonomy" id="28005"/>
    <lineage>
        <taxon>Eukaryota</taxon>
        <taxon>Discoba</taxon>
        <taxon>Euglenozoa</taxon>
        <taxon>Kinetoplastea</taxon>
        <taxon>Metakinetoplastina</taxon>
        <taxon>Trypanosomatida</taxon>
        <taxon>Trypanosomatidae</taxon>
        <taxon>Strigomonadinae</taxon>
        <taxon>Strigomonas</taxon>
    </lineage>
</organism>
<dbReference type="InterPro" id="IPR008733">
    <property type="entry name" value="PEX11"/>
</dbReference>
<evidence type="ECO:0000313" key="6">
    <source>
        <dbReference type="Proteomes" id="UP000015354"/>
    </source>
</evidence>
<evidence type="ECO:0000256" key="4">
    <source>
        <dbReference type="SAM" id="Phobius"/>
    </source>
</evidence>
<dbReference type="PANTHER" id="PTHR42266:SF1">
    <property type="entry name" value="GIM5B PROTEIN"/>
    <property type="match status" value="1"/>
</dbReference>
<gene>
    <name evidence="5" type="ORF">STCU_06067</name>
</gene>
<protein>
    <submittedName>
        <fullName evidence="5">Glycosomal membrane protein</fullName>
    </submittedName>
</protein>
<proteinExistence type="predicted"/>
<keyword evidence="4" id="KW-0812">Transmembrane</keyword>
<comment type="caution">
    <text evidence="5">The sequence shown here is derived from an EMBL/GenBank/DDBJ whole genome shotgun (WGS) entry which is preliminary data.</text>
</comment>
<accession>S9VI92</accession>
<reference evidence="5 6" key="1">
    <citation type="journal article" date="2013" name="PLoS ONE">
        <title>Predicting the Proteins of Angomonas deanei, Strigomonas culicis and Their Respective Endosymbionts Reveals New Aspects of the Trypanosomatidae Family.</title>
        <authorList>
            <person name="Motta M.C."/>
            <person name="Martins A.C."/>
            <person name="de Souza S.S."/>
            <person name="Catta-Preta C.M."/>
            <person name="Silva R."/>
            <person name="Klein C.C."/>
            <person name="de Almeida L.G."/>
            <person name="de Lima Cunha O."/>
            <person name="Ciapina L.P."/>
            <person name="Brocchi M."/>
            <person name="Colabardini A.C."/>
            <person name="de Araujo Lima B."/>
            <person name="Machado C.R."/>
            <person name="de Almeida Soares C.M."/>
            <person name="Probst C.M."/>
            <person name="de Menezes C.B."/>
            <person name="Thompson C.E."/>
            <person name="Bartholomeu D.C."/>
            <person name="Gradia D.F."/>
            <person name="Pavoni D.P."/>
            <person name="Grisard E.C."/>
            <person name="Fantinatti-Garboggini F."/>
            <person name="Marchini F.K."/>
            <person name="Rodrigues-Luiz G.F."/>
            <person name="Wagner G."/>
            <person name="Goldman G.H."/>
            <person name="Fietto J.L."/>
            <person name="Elias M.C."/>
            <person name="Goldman M.H."/>
            <person name="Sagot M.F."/>
            <person name="Pereira M."/>
            <person name="Stoco P.H."/>
            <person name="de Mendonca-Neto R.P."/>
            <person name="Teixeira S.M."/>
            <person name="Maciel T.E."/>
            <person name="de Oliveira Mendes T.A."/>
            <person name="Urmenyi T.P."/>
            <person name="de Souza W."/>
            <person name="Schenkman S."/>
            <person name="de Vasconcelos A.T."/>
        </authorList>
    </citation>
    <scope>NUCLEOTIDE SEQUENCE [LARGE SCALE GENOMIC DNA]</scope>
</reference>
<evidence type="ECO:0000256" key="1">
    <source>
        <dbReference type="ARBA" id="ARBA00023136"/>
    </source>
</evidence>